<organism evidence="2 3">
    <name type="scientific">Lichenicoccus roseus</name>
    <dbReference type="NCBI Taxonomy" id="2683649"/>
    <lineage>
        <taxon>Bacteria</taxon>
        <taxon>Pseudomonadati</taxon>
        <taxon>Pseudomonadota</taxon>
        <taxon>Alphaproteobacteria</taxon>
        <taxon>Acetobacterales</taxon>
        <taxon>Acetobacteraceae</taxon>
        <taxon>Lichenicoccus</taxon>
    </lineage>
</organism>
<evidence type="ECO:0000313" key="3">
    <source>
        <dbReference type="Proteomes" id="UP000305654"/>
    </source>
</evidence>
<evidence type="ECO:0000259" key="1">
    <source>
        <dbReference type="Pfam" id="PF09557"/>
    </source>
</evidence>
<dbReference type="OrthoDB" id="7269603at2"/>
<keyword evidence="3" id="KW-1185">Reference proteome</keyword>
<dbReference type="PANTHER" id="PTHR38463">
    <property type="entry name" value="STRESS RESPONSE PROTEIN YSNF"/>
    <property type="match status" value="1"/>
</dbReference>
<dbReference type="PANTHER" id="PTHR38463:SF1">
    <property type="entry name" value="STRESS RESPONSE PROTEIN YSNF"/>
    <property type="match status" value="1"/>
</dbReference>
<evidence type="ECO:0000313" key="2">
    <source>
        <dbReference type="EMBL" id="TLU70519.1"/>
    </source>
</evidence>
<proteinExistence type="predicted"/>
<comment type="caution">
    <text evidence="2">The sequence shown here is derived from an EMBL/GenBank/DDBJ whole genome shotgun (WGS) entry which is preliminary data.</text>
</comment>
<feature type="domain" description="DUF2382" evidence="1">
    <location>
        <begin position="157"/>
        <end position="266"/>
    </location>
</feature>
<name>A0A5R9J0Q1_9PROT</name>
<dbReference type="Proteomes" id="UP000305654">
    <property type="component" value="Unassembled WGS sequence"/>
</dbReference>
<sequence>MRNRSMAEETIVAIFDSAEHAEAAVHDLTAAGVPAGAISTHSHSGYVASTTGTSAPKAPGFLSRLFGGETDHDTAVYDRSLEAGSTVVSVSAPDEHVTAVSEILERHNPIDIDERASTYGSAAVAPTSTAGAAAATTGIARGLADRGIATPAIGESLQLAEEQLVVGKKLVNHGTTRVRRFVVETPVEEQVTLHDEKVIIDRQPIADGRAVDGNAFTDQVIEMAETGEEAVVGKTARVREEVHLRKEAVDRVETVRDTVRREDVAIENVPGAVPVERKI</sequence>
<gene>
    <name evidence="2" type="ORF">FE263_21580</name>
</gene>
<accession>A0A5R9J0Q1</accession>
<reference evidence="2 3" key="1">
    <citation type="submission" date="2019-05" db="EMBL/GenBank/DDBJ databases">
        <authorList>
            <person name="Pankratov T."/>
            <person name="Grouzdev D."/>
        </authorList>
    </citation>
    <scope>NUCLEOTIDE SEQUENCE [LARGE SCALE GENOMIC DNA]</scope>
    <source>
        <strain evidence="2 3">KEBCLARHB70R</strain>
    </source>
</reference>
<dbReference type="EMBL" id="VCDI01000016">
    <property type="protein sequence ID" value="TLU70519.1"/>
    <property type="molecule type" value="Genomic_DNA"/>
</dbReference>
<dbReference type="Pfam" id="PF09557">
    <property type="entry name" value="DUF2382"/>
    <property type="match status" value="1"/>
</dbReference>
<dbReference type="InterPro" id="IPR052967">
    <property type="entry name" value="Stress_Response_Assoc"/>
</dbReference>
<dbReference type="AlphaFoldDB" id="A0A5R9J0Q1"/>
<dbReference type="InterPro" id="IPR019060">
    <property type="entry name" value="DUF2382"/>
</dbReference>
<protein>
    <submittedName>
        <fullName evidence="2">DUF2382 domain-containing protein</fullName>
    </submittedName>
</protein>